<evidence type="ECO:0000256" key="3">
    <source>
        <dbReference type="ARBA" id="ARBA00022692"/>
    </source>
</evidence>
<evidence type="ECO:0000313" key="10">
    <source>
        <dbReference type="Proteomes" id="UP000008144"/>
    </source>
</evidence>
<dbReference type="HOGENOM" id="CLU_049109_8_1_1"/>
<dbReference type="GO" id="GO:0015267">
    <property type="term" value="F:channel activity"/>
    <property type="evidence" value="ECO:0000318"/>
    <property type="project" value="GO_Central"/>
</dbReference>
<organism evidence="9 10">
    <name type="scientific">Ciona intestinalis</name>
    <name type="common">Transparent sea squirt</name>
    <name type="synonym">Ascidia intestinalis</name>
    <dbReference type="NCBI Taxonomy" id="7719"/>
    <lineage>
        <taxon>Eukaryota</taxon>
        <taxon>Metazoa</taxon>
        <taxon>Chordata</taxon>
        <taxon>Tunicata</taxon>
        <taxon>Ascidiacea</taxon>
        <taxon>Phlebobranchia</taxon>
        <taxon>Cionidae</taxon>
        <taxon>Ciona</taxon>
    </lineage>
</organism>
<evidence type="ECO:0000256" key="1">
    <source>
        <dbReference type="ARBA" id="ARBA00004141"/>
    </source>
</evidence>
<dbReference type="Pfam" id="PF04117">
    <property type="entry name" value="Mpv17_PMP22"/>
    <property type="match status" value="1"/>
</dbReference>
<feature type="transmembrane region" description="Helical" evidence="8">
    <location>
        <begin position="78"/>
        <end position="102"/>
    </location>
</feature>
<keyword evidence="5 8" id="KW-0472">Membrane</keyword>
<dbReference type="GeneTree" id="ENSGT00940000160891"/>
<name>F6S8K0_CIOIN</name>
<reference evidence="9" key="3">
    <citation type="submission" date="2025-09" db="UniProtKB">
        <authorList>
            <consortium name="Ensembl"/>
        </authorList>
    </citation>
    <scope>IDENTIFICATION</scope>
</reference>
<evidence type="ECO:0000256" key="8">
    <source>
        <dbReference type="RuleBase" id="RU363053"/>
    </source>
</evidence>
<keyword evidence="3 8" id="KW-0812">Transmembrane</keyword>
<evidence type="ECO:0000256" key="5">
    <source>
        <dbReference type="ARBA" id="ARBA00023136"/>
    </source>
</evidence>
<dbReference type="GO" id="GO:0005739">
    <property type="term" value="C:mitochondrion"/>
    <property type="evidence" value="ECO:0000318"/>
    <property type="project" value="GO_Central"/>
</dbReference>
<dbReference type="FunCoup" id="F6S8K0">
    <property type="interactions" value="70"/>
</dbReference>
<dbReference type="STRING" id="7719.ENSCINP00000026931"/>
<reference evidence="10" key="1">
    <citation type="journal article" date="2002" name="Science">
        <title>The draft genome of Ciona intestinalis: insights into chordate and vertebrate origins.</title>
        <authorList>
            <person name="Dehal P."/>
            <person name="Satou Y."/>
            <person name="Campbell R.K."/>
            <person name="Chapman J."/>
            <person name="Degnan B."/>
            <person name="De Tomaso A."/>
            <person name="Davidson B."/>
            <person name="Di Gregorio A."/>
            <person name="Gelpke M."/>
            <person name="Goodstein D.M."/>
            <person name="Harafuji N."/>
            <person name="Hastings K.E."/>
            <person name="Ho I."/>
            <person name="Hotta K."/>
            <person name="Huang W."/>
            <person name="Kawashima T."/>
            <person name="Lemaire P."/>
            <person name="Martinez D."/>
            <person name="Meinertzhagen I.A."/>
            <person name="Necula S."/>
            <person name="Nonaka M."/>
            <person name="Putnam N."/>
            <person name="Rash S."/>
            <person name="Saiga H."/>
            <person name="Satake M."/>
            <person name="Terry A."/>
            <person name="Yamada L."/>
            <person name="Wang H.G."/>
            <person name="Awazu S."/>
            <person name="Azumi K."/>
            <person name="Boore J."/>
            <person name="Branno M."/>
            <person name="Chin-Bow S."/>
            <person name="DeSantis R."/>
            <person name="Doyle S."/>
            <person name="Francino P."/>
            <person name="Keys D.N."/>
            <person name="Haga S."/>
            <person name="Hayashi H."/>
            <person name="Hino K."/>
            <person name="Imai K.S."/>
            <person name="Inaba K."/>
            <person name="Kano S."/>
            <person name="Kobayashi K."/>
            <person name="Kobayashi M."/>
            <person name="Lee B.I."/>
            <person name="Makabe K.W."/>
            <person name="Manohar C."/>
            <person name="Matassi G."/>
            <person name="Medina M."/>
            <person name="Mochizuki Y."/>
            <person name="Mount S."/>
            <person name="Morishita T."/>
            <person name="Miura S."/>
            <person name="Nakayama A."/>
            <person name="Nishizaka S."/>
            <person name="Nomoto H."/>
            <person name="Ohta F."/>
            <person name="Oishi K."/>
            <person name="Rigoutsos I."/>
            <person name="Sano M."/>
            <person name="Sasaki A."/>
            <person name="Sasakura Y."/>
            <person name="Shoguchi E."/>
            <person name="Shin-i T."/>
            <person name="Spagnuolo A."/>
            <person name="Stainier D."/>
            <person name="Suzuki M.M."/>
            <person name="Tassy O."/>
            <person name="Takatori N."/>
            <person name="Tokuoka M."/>
            <person name="Yagi K."/>
            <person name="Yoshizaki F."/>
            <person name="Wada S."/>
            <person name="Zhang C."/>
            <person name="Hyatt P.D."/>
            <person name="Larimer F."/>
            <person name="Detter C."/>
            <person name="Doggett N."/>
            <person name="Glavina T."/>
            <person name="Hawkins T."/>
            <person name="Richardson P."/>
            <person name="Lucas S."/>
            <person name="Kohara Y."/>
            <person name="Levine M."/>
            <person name="Satoh N."/>
            <person name="Rokhsar D.S."/>
        </authorList>
    </citation>
    <scope>NUCLEOTIDE SEQUENCE [LARGE SCALE GENOMIC DNA]</scope>
</reference>
<reference evidence="9" key="2">
    <citation type="submission" date="2025-08" db="UniProtKB">
        <authorList>
            <consortium name="Ensembl"/>
        </authorList>
    </citation>
    <scope>IDENTIFICATION</scope>
</reference>
<dbReference type="PANTHER" id="PTHR11266">
    <property type="entry name" value="PEROXISOMAL MEMBRANE PROTEIN 2, PXMP2 MPV17"/>
    <property type="match status" value="1"/>
</dbReference>
<accession>F6S8K0</accession>
<dbReference type="GO" id="GO:0016020">
    <property type="term" value="C:membrane"/>
    <property type="evidence" value="ECO:0007669"/>
    <property type="project" value="UniProtKB-SubCell"/>
</dbReference>
<comment type="similarity">
    <text evidence="2 8">Belongs to the peroxisomal membrane protein PXMP2/4 family.</text>
</comment>
<dbReference type="GO" id="GO:1901858">
    <property type="term" value="P:regulation of mitochondrial DNA metabolic process"/>
    <property type="evidence" value="ECO:0000318"/>
    <property type="project" value="GO_Central"/>
</dbReference>
<dbReference type="PANTHER" id="PTHR11266:SF17">
    <property type="entry name" value="PROTEIN MPV17"/>
    <property type="match status" value="1"/>
</dbReference>
<evidence type="ECO:0000256" key="4">
    <source>
        <dbReference type="ARBA" id="ARBA00022989"/>
    </source>
</evidence>
<evidence type="ECO:0000313" key="9">
    <source>
        <dbReference type="Ensembl" id="ENSCINP00000026931.2"/>
    </source>
</evidence>
<dbReference type="AlphaFoldDB" id="F6S8K0"/>
<dbReference type="Ensembl" id="ENSCINT00000027177.2">
    <property type="protein sequence ID" value="ENSCINP00000026931.2"/>
    <property type="gene ID" value="ENSCING00000015049.2"/>
</dbReference>
<evidence type="ECO:0000256" key="7">
    <source>
        <dbReference type="ARBA" id="ARBA00049801"/>
    </source>
</evidence>
<feature type="transmembrane region" description="Helical" evidence="8">
    <location>
        <begin position="51"/>
        <end position="72"/>
    </location>
</feature>
<dbReference type="OMA" id="CYLLCHY"/>
<comment type="subcellular location">
    <subcellularLocation>
        <location evidence="1">Membrane</location>
        <topology evidence="1">Multi-pass membrane protein</topology>
    </subcellularLocation>
</comment>
<keyword evidence="10" id="KW-1185">Reference proteome</keyword>
<dbReference type="Proteomes" id="UP000008144">
    <property type="component" value="Unassembled WGS sequence"/>
</dbReference>
<sequence>MAVRLVGWYTRMFNKRPVVTQVITAGTLTTSGDIIAQLIENRPTGYSFRRTAVMSCFGFCYFGPIVSNWLILMKRLNFPSYVTIAVDQAFLGPCLLAGFLTIRPLLFGHSMEYSLKNLRGCYFNYLRRSYTVWIPAQTINFYFIPHSGRYDITIYIMTSLLTL</sequence>
<evidence type="ECO:0000256" key="6">
    <source>
        <dbReference type="ARBA" id="ARBA00049743"/>
    </source>
</evidence>
<dbReference type="InterPro" id="IPR007248">
    <property type="entry name" value="Mpv17_PMP22"/>
</dbReference>
<dbReference type="GO" id="GO:0005737">
    <property type="term" value="C:cytoplasm"/>
    <property type="evidence" value="ECO:0000318"/>
    <property type="project" value="GO_Central"/>
</dbReference>
<protein>
    <recommendedName>
        <fullName evidence="6">Mitochondrial inner membrane protein Mpv17</fullName>
    </recommendedName>
    <alternativeName>
        <fullName evidence="7">Protein Mpv17</fullName>
    </alternativeName>
</protein>
<keyword evidence="4 8" id="KW-1133">Transmembrane helix</keyword>
<evidence type="ECO:0000256" key="2">
    <source>
        <dbReference type="ARBA" id="ARBA00006824"/>
    </source>
</evidence>
<proteinExistence type="inferred from homology"/>
<dbReference type="InParanoid" id="F6S8K0"/>